<feature type="compositionally biased region" description="Low complexity" evidence="1">
    <location>
        <begin position="107"/>
        <end position="131"/>
    </location>
</feature>
<dbReference type="Proteomes" id="UP000007797">
    <property type="component" value="Unassembled WGS sequence"/>
</dbReference>
<evidence type="ECO:0000259" key="2">
    <source>
        <dbReference type="Pfam" id="PF14838"/>
    </source>
</evidence>
<dbReference type="OMA" id="SIFHNHI"/>
<protein>
    <submittedName>
        <fullName evidence="3">RmlC-like cupin family protein</fullName>
    </submittedName>
</protein>
<accession>F4PWQ4</accession>
<name>F4PWQ4_CACFS</name>
<evidence type="ECO:0000313" key="3">
    <source>
        <dbReference type="EMBL" id="EGG20418.1"/>
    </source>
</evidence>
<dbReference type="InterPro" id="IPR040316">
    <property type="entry name" value="INTS5"/>
</dbReference>
<dbReference type="InterPro" id="IPR029444">
    <property type="entry name" value="INTS5_C"/>
</dbReference>
<gene>
    <name evidence="3" type="ORF">DFA_07542</name>
</gene>
<evidence type="ECO:0000256" key="1">
    <source>
        <dbReference type="SAM" id="MobiDB-lite"/>
    </source>
</evidence>
<evidence type="ECO:0000313" key="4">
    <source>
        <dbReference type="Proteomes" id="UP000007797"/>
    </source>
</evidence>
<organism evidence="3 4">
    <name type="scientific">Cavenderia fasciculata</name>
    <name type="common">Slime mold</name>
    <name type="synonym">Dictyostelium fasciculatum</name>
    <dbReference type="NCBI Taxonomy" id="261658"/>
    <lineage>
        <taxon>Eukaryota</taxon>
        <taxon>Amoebozoa</taxon>
        <taxon>Evosea</taxon>
        <taxon>Eumycetozoa</taxon>
        <taxon>Dictyostelia</taxon>
        <taxon>Acytosteliales</taxon>
        <taxon>Cavenderiaceae</taxon>
        <taxon>Cavenderia</taxon>
    </lineage>
</organism>
<dbReference type="PANTHER" id="PTHR31697:SF2">
    <property type="entry name" value="INTEGRATOR COMPLEX SUBUNIT 5"/>
    <property type="match status" value="1"/>
</dbReference>
<dbReference type="GO" id="GO:0034472">
    <property type="term" value="P:snRNA 3'-end processing"/>
    <property type="evidence" value="ECO:0007669"/>
    <property type="project" value="TreeGrafter"/>
</dbReference>
<dbReference type="AlphaFoldDB" id="F4PWQ4"/>
<dbReference type="Pfam" id="PF14838">
    <property type="entry name" value="INTS5_C"/>
    <property type="match status" value="1"/>
</dbReference>
<dbReference type="EMBL" id="GL883013">
    <property type="protein sequence ID" value="EGG20418.1"/>
    <property type="molecule type" value="Genomic_DNA"/>
</dbReference>
<sequence>MTITTIEICRLIQDDRQSLNLIIQNKENNVKPPSSSLEQSTLFVQTYDTIKQYLATIKQIPAMRKHQLGQLQLVFLNHCCIQSASPSHTPSLAHKMYNKNIRPKNFQQQQQNQQQQQPSSSTSSPQTTPQPVKKRQWNEMNDDINNNNNTPSTSTSTTSSTTTTTTPLKKKNKEDYEHIKSPQGKELRSQIYQQNQKIYKSNGSFKKMDDVLLTIHEFFIELVTDDEEESVVWHKLIIEWCIDSIQAISQWIIPTTTTTSNNDQQSSDSIITSTIYNHLKYLSIRILLSILFTLSTIINTENNNNIFLQSLDKLINNNNNSNSNNNNNGWIISYYGLKYPKQTLEYLFKSGFEQGSNNNNLNGNRENLEYLIIQQPSIFVELLKKYILEKIINDNDDRQWIISLERLLFIVSPAVLSIVLPPILSIFTFDTIQSLSQRKQHHNQEDNDIIIRIESRLEWILNNLDISTFINDIIILLYNCSTLLNHNQIGRTATKLFNHYITHLQSTWINNRNPNNNNNNSLKKDINILGNIDILDLCKRVLKDSENPLSIQLLELIVLACIWDGCSNNYLAQKVLSFLLVRSTTRSQFKIFVQASHQISNVLGKNVINQALYTSYKTVLLLDTDNQNRLEFIKNLDTIVNHPNDKQQQQQQQIGDILKDCVFKTCSKKWWMVIDLFNLTNSIKLLSILTISFNHYGLVHCHNNNNKITTLSETNNEYSTKQLIEQRIFGERILSLIFSNLNDINNNNGQQQSSFNQKSEYQRIIIIQKLKSLFINLCSSTIITVNWGVDLIFNYLLSPCSKTKYSATYYIPPANSIIVQVPNNGHPIMGSSDSTINSSSAIIDAVQLSLDPYTPLSLDIPIDLSNAEGETLLESNFKRRAYQYKFLDMHNPRHHAFKNIKKNHLLENNDNHHHHHQQMENILPENYQMLSNENDIVDLLYGIIHSNDSNNKTQKLIILTDQFLLRVLPSHMSPTFESYQDIIPKPSQFEKDIYLHGRELSRCLEVIKSLLVNEMSYWFTEKSIDDPRQSTHFEQTCLLIQILVNGQFIKHPLSLVNELFAKITPEEITYVLMSIWNFIKTNQPSKNQYYVKTNKDSGETIIEREWNDTNSDVFMVALKSIFQNHINDLCFMYSRFFVVQQHHKQQSQSQSQSQSSNT</sequence>
<dbReference type="STRING" id="1054147.F4PWQ4"/>
<dbReference type="KEGG" id="dfa:DFA_07542"/>
<feature type="domain" description="Integrator complex subunit 5 C-terminal" evidence="2">
    <location>
        <begin position="1003"/>
        <end position="1129"/>
    </location>
</feature>
<feature type="region of interest" description="Disordered" evidence="1">
    <location>
        <begin position="105"/>
        <end position="188"/>
    </location>
</feature>
<proteinExistence type="predicted"/>
<dbReference type="GO" id="GO:0032039">
    <property type="term" value="C:integrator complex"/>
    <property type="evidence" value="ECO:0007669"/>
    <property type="project" value="InterPro"/>
</dbReference>
<reference evidence="4" key="1">
    <citation type="journal article" date="2011" name="Genome Res.">
        <title>Phylogeny-wide analysis of social amoeba genomes highlights ancient origins for complex intercellular communication.</title>
        <authorList>
            <person name="Heidel A.J."/>
            <person name="Lawal H.M."/>
            <person name="Felder M."/>
            <person name="Schilde C."/>
            <person name="Helps N.R."/>
            <person name="Tunggal B."/>
            <person name="Rivero F."/>
            <person name="John U."/>
            <person name="Schleicher M."/>
            <person name="Eichinger L."/>
            <person name="Platzer M."/>
            <person name="Noegel A.A."/>
            <person name="Schaap P."/>
            <person name="Gloeckner G."/>
        </authorList>
    </citation>
    <scope>NUCLEOTIDE SEQUENCE [LARGE SCALE GENOMIC DNA]</scope>
    <source>
        <strain evidence="4">SH3</strain>
    </source>
</reference>
<dbReference type="PANTHER" id="PTHR31697">
    <property type="entry name" value="INTEGRATOR COMPLEX SUBUNIT 5"/>
    <property type="match status" value="1"/>
</dbReference>
<feature type="compositionally biased region" description="Low complexity" evidence="1">
    <location>
        <begin position="145"/>
        <end position="167"/>
    </location>
</feature>
<dbReference type="OrthoDB" id="69088at2759"/>
<keyword evidence="4" id="KW-1185">Reference proteome</keyword>
<feature type="compositionally biased region" description="Basic and acidic residues" evidence="1">
    <location>
        <begin position="172"/>
        <end position="188"/>
    </location>
</feature>
<dbReference type="GeneID" id="14871874"/>
<dbReference type="RefSeq" id="XP_004367401.1">
    <property type="nucleotide sequence ID" value="XM_004367344.1"/>
</dbReference>